<reference evidence="2" key="1">
    <citation type="journal article" date="2023" name="Mol. Phylogenet. Evol.">
        <title>Genome-scale phylogeny and comparative genomics of the fungal order Sordariales.</title>
        <authorList>
            <person name="Hensen N."/>
            <person name="Bonometti L."/>
            <person name="Westerberg I."/>
            <person name="Brannstrom I.O."/>
            <person name="Guillou S."/>
            <person name="Cros-Aarteil S."/>
            <person name="Calhoun S."/>
            <person name="Haridas S."/>
            <person name="Kuo A."/>
            <person name="Mondo S."/>
            <person name="Pangilinan J."/>
            <person name="Riley R."/>
            <person name="LaButti K."/>
            <person name="Andreopoulos B."/>
            <person name="Lipzen A."/>
            <person name="Chen C."/>
            <person name="Yan M."/>
            <person name="Daum C."/>
            <person name="Ng V."/>
            <person name="Clum A."/>
            <person name="Steindorff A."/>
            <person name="Ohm R.A."/>
            <person name="Martin F."/>
            <person name="Silar P."/>
            <person name="Natvig D.O."/>
            <person name="Lalanne C."/>
            <person name="Gautier V."/>
            <person name="Ament-Velasquez S.L."/>
            <person name="Kruys A."/>
            <person name="Hutchinson M.I."/>
            <person name="Powell A.J."/>
            <person name="Barry K."/>
            <person name="Miller A.N."/>
            <person name="Grigoriev I.V."/>
            <person name="Debuchy R."/>
            <person name="Gladieux P."/>
            <person name="Hiltunen Thoren M."/>
            <person name="Johannesson H."/>
        </authorList>
    </citation>
    <scope>NUCLEOTIDE SEQUENCE [LARGE SCALE GENOMIC DNA]</scope>
    <source>
        <strain evidence="2">CBS 284.82</strain>
    </source>
</reference>
<dbReference type="Proteomes" id="UP001303115">
    <property type="component" value="Unassembled WGS sequence"/>
</dbReference>
<dbReference type="EMBL" id="MU854727">
    <property type="protein sequence ID" value="KAK4031682.1"/>
    <property type="molecule type" value="Genomic_DNA"/>
</dbReference>
<evidence type="ECO:0000313" key="1">
    <source>
        <dbReference type="EMBL" id="KAK4031682.1"/>
    </source>
</evidence>
<accession>A0AAN6P910</accession>
<keyword evidence="2" id="KW-1185">Reference proteome</keyword>
<comment type="caution">
    <text evidence="1">The sequence shown here is derived from an EMBL/GenBank/DDBJ whole genome shotgun (WGS) entry which is preliminary data.</text>
</comment>
<protein>
    <submittedName>
        <fullName evidence="1">Uncharacterized protein</fullName>
    </submittedName>
</protein>
<sequence>SGTASCGVACFTTRAGVPMATLQGGMSLVTTKPAPMVLSSLMATPGKTTTWPPIQQSLPNGDGLHVLDFGLAATDVGLVRRGY</sequence>
<evidence type="ECO:0000313" key="2">
    <source>
        <dbReference type="Proteomes" id="UP001303115"/>
    </source>
</evidence>
<proteinExistence type="predicted"/>
<feature type="non-terminal residue" evidence="1">
    <location>
        <position position="1"/>
    </location>
</feature>
<organism evidence="1 2">
    <name type="scientific">Parachaetomium inaequale</name>
    <dbReference type="NCBI Taxonomy" id="2588326"/>
    <lineage>
        <taxon>Eukaryota</taxon>
        <taxon>Fungi</taxon>
        <taxon>Dikarya</taxon>
        <taxon>Ascomycota</taxon>
        <taxon>Pezizomycotina</taxon>
        <taxon>Sordariomycetes</taxon>
        <taxon>Sordariomycetidae</taxon>
        <taxon>Sordariales</taxon>
        <taxon>Chaetomiaceae</taxon>
        <taxon>Parachaetomium</taxon>
    </lineage>
</organism>
<name>A0AAN6P910_9PEZI</name>
<gene>
    <name evidence="1" type="ORF">C8A01DRAFT_21142</name>
</gene>
<dbReference type="AlphaFoldDB" id="A0AAN6P910"/>